<keyword evidence="1" id="KW-1133">Transmembrane helix</keyword>
<sequence>MTRFQSSSYRIARKHHGTTGIALWLRPWRRHFRVRVVEFVLFDCRGLRTLRPGLLITRVPRCVSSDLMSGWLLSVGVHLVLVMCIAGRILLPMGIAMIMLLMPTALLVSRIYAPIVSLIPEVVCCVMGIVCSLIILGCRVQRLGIVSSNLVQICPLANVFSSADVRGGAPGPNGLNISWRIIALESSVVECCGRWNISCRESVP</sequence>
<dbReference type="Proteomes" id="UP001172101">
    <property type="component" value="Unassembled WGS sequence"/>
</dbReference>
<evidence type="ECO:0000313" key="2">
    <source>
        <dbReference type="EMBL" id="KAK0734623.1"/>
    </source>
</evidence>
<gene>
    <name evidence="2" type="ORF">B0T26DRAFT_689129</name>
</gene>
<dbReference type="AlphaFoldDB" id="A0AA40BI14"/>
<accession>A0AA40BI14</accession>
<proteinExistence type="predicted"/>
<comment type="caution">
    <text evidence="2">The sequence shown here is derived from an EMBL/GenBank/DDBJ whole genome shotgun (WGS) entry which is preliminary data.</text>
</comment>
<keyword evidence="3" id="KW-1185">Reference proteome</keyword>
<keyword evidence="1" id="KW-0812">Transmembrane</keyword>
<keyword evidence="1" id="KW-0472">Membrane</keyword>
<organism evidence="2 3">
    <name type="scientific">Lasiosphaeria miniovina</name>
    <dbReference type="NCBI Taxonomy" id="1954250"/>
    <lineage>
        <taxon>Eukaryota</taxon>
        <taxon>Fungi</taxon>
        <taxon>Dikarya</taxon>
        <taxon>Ascomycota</taxon>
        <taxon>Pezizomycotina</taxon>
        <taxon>Sordariomycetes</taxon>
        <taxon>Sordariomycetidae</taxon>
        <taxon>Sordariales</taxon>
        <taxon>Lasiosphaeriaceae</taxon>
        <taxon>Lasiosphaeria</taxon>
    </lineage>
</organism>
<reference evidence="2" key="1">
    <citation type="submission" date="2023-06" db="EMBL/GenBank/DDBJ databases">
        <title>Genome-scale phylogeny and comparative genomics of the fungal order Sordariales.</title>
        <authorList>
            <consortium name="Lawrence Berkeley National Laboratory"/>
            <person name="Hensen N."/>
            <person name="Bonometti L."/>
            <person name="Westerberg I."/>
            <person name="Brannstrom I.O."/>
            <person name="Guillou S."/>
            <person name="Cros-Aarteil S."/>
            <person name="Calhoun S."/>
            <person name="Haridas S."/>
            <person name="Kuo A."/>
            <person name="Mondo S."/>
            <person name="Pangilinan J."/>
            <person name="Riley R."/>
            <person name="LaButti K."/>
            <person name="Andreopoulos B."/>
            <person name="Lipzen A."/>
            <person name="Chen C."/>
            <person name="Yanf M."/>
            <person name="Daum C."/>
            <person name="Ng V."/>
            <person name="Clum A."/>
            <person name="Steindorff A."/>
            <person name="Ohm R."/>
            <person name="Martin F."/>
            <person name="Silar P."/>
            <person name="Natvig D."/>
            <person name="Lalanne C."/>
            <person name="Gautier V."/>
            <person name="Ament-velasquez S.L."/>
            <person name="Kruys A."/>
            <person name="Hutchinson M.I."/>
            <person name="Powell A.J."/>
            <person name="Barry K."/>
            <person name="Miller A.N."/>
            <person name="Grigoriev I.V."/>
            <person name="Debuchy R."/>
            <person name="Gladieux P."/>
            <person name="Thoren M.H."/>
            <person name="Johannesson H."/>
        </authorList>
    </citation>
    <scope>NUCLEOTIDE SEQUENCE</scope>
    <source>
        <strain evidence="2">SMH2392-1A</strain>
    </source>
</reference>
<name>A0AA40BI14_9PEZI</name>
<feature type="transmembrane region" description="Helical" evidence="1">
    <location>
        <begin position="71"/>
        <end position="91"/>
    </location>
</feature>
<protein>
    <submittedName>
        <fullName evidence="2">Uncharacterized protein</fullName>
    </submittedName>
</protein>
<feature type="transmembrane region" description="Helical" evidence="1">
    <location>
        <begin position="111"/>
        <end position="136"/>
    </location>
</feature>
<evidence type="ECO:0000256" key="1">
    <source>
        <dbReference type="SAM" id="Phobius"/>
    </source>
</evidence>
<dbReference type="EMBL" id="JAUIRO010000001">
    <property type="protein sequence ID" value="KAK0734623.1"/>
    <property type="molecule type" value="Genomic_DNA"/>
</dbReference>
<evidence type="ECO:0000313" key="3">
    <source>
        <dbReference type="Proteomes" id="UP001172101"/>
    </source>
</evidence>
<dbReference type="RefSeq" id="XP_060303500.1">
    <property type="nucleotide sequence ID" value="XM_060441022.1"/>
</dbReference>
<dbReference type="GeneID" id="85324292"/>